<dbReference type="GO" id="GO:0016020">
    <property type="term" value="C:membrane"/>
    <property type="evidence" value="ECO:0007669"/>
    <property type="project" value="UniProtKB-SubCell"/>
</dbReference>
<evidence type="ECO:0000256" key="5">
    <source>
        <dbReference type="ARBA" id="ARBA00023136"/>
    </source>
</evidence>
<keyword evidence="3 6" id="KW-0812">Transmembrane</keyword>
<name>A0A8J3FF66_9FLAO</name>
<feature type="transmembrane region" description="Helical" evidence="6">
    <location>
        <begin position="21"/>
        <end position="37"/>
    </location>
</feature>
<evidence type="ECO:0008006" key="9">
    <source>
        <dbReference type="Google" id="ProtNLM"/>
    </source>
</evidence>
<comment type="similarity">
    <text evidence="2">Belongs to the TMEM86 family.</text>
</comment>
<reference evidence="7" key="1">
    <citation type="journal article" date="2014" name="Int. J. Syst. Evol. Microbiol.">
        <title>Complete genome sequence of Corynebacterium casei LMG S-19264T (=DSM 44701T), isolated from a smear-ripened cheese.</title>
        <authorList>
            <consortium name="US DOE Joint Genome Institute (JGI-PGF)"/>
            <person name="Walter F."/>
            <person name="Albersmeier A."/>
            <person name="Kalinowski J."/>
            <person name="Ruckert C."/>
        </authorList>
    </citation>
    <scope>NUCLEOTIDE SEQUENCE</scope>
    <source>
        <strain evidence="7">JCM 12862</strain>
    </source>
</reference>
<keyword evidence="8" id="KW-1185">Reference proteome</keyword>
<evidence type="ECO:0000313" key="7">
    <source>
        <dbReference type="EMBL" id="GGK19825.1"/>
    </source>
</evidence>
<dbReference type="Proteomes" id="UP000612329">
    <property type="component" value="Unassembled WGS sequence"/>
</dbReference>
<keyword evidence="4 6" id="KW-1133">Transmembrane helix</keyword>
<comment type="subcellular location">
    <subcellularLocation>
        <location evidence="1">Membrane</location>
        <topology evidence="1">Multi-pass membrane protein</topology>
    </subcellularLocation>
</comment>
<feature type="transmembrane region" description="Helical" evidence="6">
    <location>
        <begin position="161"/>
        <end position="179"/>
    </location>
</feature>
<accession>A0A8J3FF66</accession>
<gene>
    <name evidence="7" type="ORF">GCM10007962_12450</name>
</gene>
<dbReference type="Pfam" id="PF07947">
    <property type="entry name" value="YhhN"/>
    <property type="match status" value="1"/>
</dbReference>
<proteinExistence type="inferred from homology"/>
<evidence type="ECO:0000313" key="8">
    <source>
        <dbReference type="Proteomes" id="UP000612329"/>
    </source>
</evidence>
<evidence type="ECO:0000256" key="6">
    <source>
        <dbReference type="SAM" id="Phobius"/>
    </source>
</evidence>
<feature type="transmembrane region" description="Helical" evidence="6">
    <location>
        <begin position="43"/>
        <end position="60"/>
    </location>
</feature>
<comment type="caution">
    <text evidence="7">The sequence shown here is derived from an EMBL/GenBank/DDBJ whole genome shotgun (WGS) entry which is preliminary data.</text>
</comment>
<dbReference type="EMBL" id="BMNR01000002">
    <property type="protein sequence ID" value="GGK19825.1"/>
    <property type="molecule type" value="Genomic_DNA"/>
</dbReference>
<keyword evidence="5 6" id="KW-0472">Membrane</keyword>
<sequence length="189" mass="21907">MLFLLGYYFKNKAGSDDKKHVWMFLGLGSFLIGDLLIINHNNIVFLGLSLLFFSIGKVFFSFNFSHKNDFDVLRLVPFSIIMFAYAVFLISIVLNGLKEFLVPALVSFFLSLLMFQFAYLRKGVCGKKSYMYVFVGVMIYIISESMMAIKTFKQHLPFEDFFIMMFYGISMYYIVLGVIEGQQYKVNLS</sequence>
<dbReference type="InterPro" id="IPR012506">
    <property type="entry name" value="TMEM86B-like"/>
</dbReference>
<feature type="transmembrane region" description="Helical" evidence="6">
    <location>
        <begin position="100"/>
        <end position="118"/>
    </location>
</feature>
<reference evidence="7" key="2">
    <citation type="submission" date="2020-09" db="EMBL/GenBank/DDBJ databases">
        <authorList>
            <person name="Sun Q."/>
            <person name="Ohkuma M."/>
        </authorList>
    </citation>
    <scope>NUCLEOTIDE SEQUENCE</scope>
    <source>
        <strain evidence="7">JCM 12862</strain>
    </source>
</reference>
<evidence type="ECO:0000256" key="1">
    <source>
        <dbReference type="ARBA" id="ARBA00004141"/>
    </source>
</evidence>
<evidence type="ECO:0000256" key="2">
    <source>
        <dbReference type="ARBA" id="ARBA00007375"/>
    </source>
</evidence>
<feature type="transmembrane region" description="Helical" evidence="6">
    <location>
        <begin position="130"/>
        <end position="149"/>
    </location>
</feature>
<evidence type="ECO:0000256" key="3">
    <source>
        <dbReference type="ARBA" id="ARBA00022692"/>
    </source>
</evidence>
<organism evidence="7 8">
    <name type="scientific">Yeosuana aromativorans</name>
    <dbReference type="NCBI Taxonomy" id="288019"/>
    <lineage>
        <taxon>Bacteria</taxon>
        <taxon>Pseudomonadati</taxon>
        <taxon>Bacteroidota</taxon>
        <taxon>Flavobacteriia</taxon>
        <taxon>Flavobacteriales</taxon>
        <taxon>Flavobacteriaceae</taxon>
        <taxon>Yeosuana</taxon>
    </lineage>
</organism>
<feature type="transmembrane region" description="Helical" evidence="6">
    <location>
        <begin position="72"/>
        <end position="94"/>
    </location>
</feature>
<evidence type="ECO:0000256" key="4">
    <source>
        <dbReference type="ARBA" id="ARBA00022989"/>
    </source>
</evidence>
<protein>
    <recommendedName>
        <fullName evidence="9">YhhN-like protein</fullName>
    </recommendedName>
</protein>
<dbReference type="AlphaFoldDB" id="A0A8J3FF66"/>